<sequence length="117" mass="13623">YTPPFSPFLSLPWFCLSVHEDFVAACCRRTLFDLKPVRSRFLYLLTLALNIRDLWWNGFGTDADFAELQRLESSYIQLHRLLVLVLEAAFRDPHYDSAQGLFLILQESKPEQLGDLD</sequence>
<dbReference type="EMBL" id="OB661643">
    <property type="protein sequence ID" value="CAD7228659.1"/>
    <property type="molecule type" value="Genomic_DNA"/>
</dbReference>
<name>A0A7R8WH62_9CRUS</name>
<dbReference type="AlphaFoldDB" id="A0A7R8WH62"/>
<proteinExistence type="predicted"/>
<protein>
    <submittedName>
        <fullName evidence="1">Uncharacterized protein</fullName>
    </submittedName>
</protein>
<accession>A0A7R8WH62</accession>
<evidence type="ECO:0000313" key="1">
    <source>
        <dbReference type="EMBL" id="CAD7228659.1"/>
    </source>
</evidence>
<reference evidence="1" key="1">
    <citation type="submission" date="2020-11" db="EMBL/GenBank/DDBJ databases">
        <authorList>
            <person name="Tran Van P."/>
        </authorList>
    </citation>
    <scope>NUCLEOTIDE SEQUENCE</scope>
</reference>
<gene>
    <name evidence="1" type="ORF">CTOB1V02_LOCUS6539</name>
</gene>
<feature type="non-terminal residue" evidence="1">
    <location>
        <position position="117"/>
    </location>
</feature>
<organism evidence="1">
    <name type="scientific">Cyprideis torosa</name>
    <dbReference type="NCBI Taxonomy" id="163714"/>
    <lineage>
        <taxon>Eukaryota</taxon>
        <taxon>Metazoa</taxon>
        <taxon>Ecdysozoa</taxon>
        <taxon>Arthropoda</taxon>
        <taxon>Crustacea</taxon>
        <taxon>Oligostraca</taxon>
        <taxon>Ostracoda</taxon>
        <taxon>Podocopa</taxon>
        <taxon>Podocopida</taxon>
        <taxon>Cytherocopina</taxon>
        <taxon>Cytheroidea</taxon>
        <taxon>Cytherideidae</taxon>
        <taxon>Cyprideis</taxon>
    </lineage>
</organism>